<feature type="binding site" evidence="11">
    <location>
        <position position="48"/>
    </location>
    <ligand>
        <name>Mg(2+)</name>
        <dbReference type="ChEBI" id="CHEBI:18420"/>
    </ligand>
</feature>
<comment type="subcellular location">
    <subcellularLocation>
        <location evidence="11">Cytoplasm</location>
    </subcellularLocation>
</comment>
<name>A0A931I1K0_9HYPH</name>
<dbReference type="GO" id="GO:0005829">
    <property type="term" value="C:cytosol"/>
    <property type="evidence" value="ECO:0007669"/>
    <property type="project" value="TreeGrafter"/>
</dbReference>
<organism evidence="13 14">
    <name type="scientific">Methylobrevis albus</name>
    <dbReference type="NCBI Taxonomy" id="2793297"/>
    <lineage>
        <taxon>Bacteria</taxon>
        <taxon>Pseudomonadati</taxon>
        <taxon>Pseudomonadota</taxon>
        <taxon>Alphaproteobacteria</taxon>
        <taxon>Hyphomicrobiales</taxon>
        <taxon>Pleomorphomonadaceae</taxon>
        <taxon>Methylobrevis</taxon>
    </lineage>
</organism>
<feature type="binding site" evidence="11">
    <location>
        <position position="150"/>
    </location>
    <ligand>
        <name>ATP</name>
        <dbReference type="ChEBI" id="CHEBI:30616"/>
    </ligand>
</feature>
<evidence type="ECO:0000256" key="5">
    <source>
        <dbReference type="ARBA" id="ARBA00022679"/>
    </source>
</evidence>
<comment type="function">
    <text evidence="11">Catalyzes the specific phosphorylation of the 3-hydroxyl group of shikimic acid using ATP as a cosubstrate.</text>
</comment>
<keyword evidence="5 11" id="KW-0808">Transferase</keyword>
<evidence type="ECO:0000256" key="12">
    <source>
        <dbReference type="SAM" id="MobiDB-lite"/>
    </source>
</evidence>
<dbReference type="GO" id="GO:0008652">
    <property type="term" value="P:amino acid biosynthetic process"/>
    <property type="evidence" value="ECO:0007669"/>
    <property type="project" value="UniProtKB-KW"/>
</dbReference>
<evidence type="ECO:0000256" key="7">
    <source>
        <dbReference type="ARBA" id="ARBA00022777"/>
    </source>
</evidence>
<dbReference type="HAMAP" id="MF_00109">
    <property type="entry name" value="Shikimate_kinase"/>
    <property type="match status" value="1"/>
</dbReference>
<dbReference type="GO" id="GO:0000287">
    <property type="term" value="F:magnesium ion binding"/>
    <property type="evidence" value="ECO:0007669"/>
    <property type="project" value="UniProtKB-UniRule"/>
</dbReference>
<comment type="subunit">
    <text evidence="11">Monomer.</text>
</comment>
<keyword evidence="7 11" id="KW-0418">Kinase</keyword>
<comment type="pathway">
    <text evidence="1 11">Metabolic intermediate biosynthesis; chorismate biosynthesis; chorismate from D-erythrose 4-phosphate and phosphoenolpyruvate: step 5/7.</text>
</comment>
<proteinExistence type="inferred from homology"/>
<keyword evidence="11" id="KW-0479">Metal-binding</keyword>
<dbReference type="GO" id="GO:0004765">
    <property type="term" value="F:shikimate kinase activity"/>
    <property type="evidence" value="ECO:0007669"/>
    <property type="project" value="UniProtKB-UniRule"/>
</dbReference>
<comment type="caution">
    <text evidence="11">Lacks conserved residue(s) required for the propagation of feature annotation.</text>
</comment>
<dbReference type="GO" id="GO:0009423">
    <property type="term" value="P:chorismate biosynthetic process"/>
    <property type="evidence" value="ECO:0007669"/>
    <property type="project" value="UniProtKB-UniRule"/>
</dbReference>
<keyword evidence="6 11" id="KW-0547">Nucleotide-binding</keyword>
<dbReference type="Gene3D" id="3.40.50.300">
    <property type="entry name" value="P-loop containing nucleotide triphosphate hydrolases"/>
    <property type="match status" value="1"/>
</dbReference>
<keyword evidence="8 11" id="KW-0067">ATP-binding</keyword>
<keyword evidence="11" id="KW-0460">Magnesium</keyword>
<dbReference type="SUPFAM" id="SSF52540">
    <property type="entry name" value="P-loop containing nucleoside triphosphate hydrolases"/>
    <property type="match status" value="1"/>
</dbReference>
<feature type="binding site" evidence="11">
    <location>
        <position position="90"/>
    </location>
    <ligand>
        <name>substrate</name>
    </ligand>
</feature>
<evidence type="ECO:0000256" key="1">
    <source>
        <dbReference type="ARBA" id="ARBA00004842"/>
    </source>
</evidence>
<protein>
    <recommendedName>
        <fullName evidence="3 11">Shikimate kinase</fullName>
        <shortName evidence="11">SK</shortName>
        <ecNumber evidence="3 11">2.7.1.71</ecNumber>
    </recommendedName>
</protein>
<keyword evidence="11" id="KW-0963">Cytoplasm</keyword>
<dbReference type="InterPro" id="IPR031322">
    <property type="entry name" value="Shikimate/glucono_kinase"/>
</dbReference>
<evidence type="ECO:0000256" key="11">
    <source>
        <dbReference type="HAMAP-Rule" id="MF_00109"/>
    </source>
</evidence>
<evidence type="ECO:0000256" key="4">
    <source>
        <dbReference type="ARBA" id="ARBA00022605"/>
    </source>
</evidence>
<evidence type="ECO:0000313" key="14">
    <source>
        <dbReference type="Proteomes" id="UP000631694"/>
    </source>
</evidence>
<dbReference type="InterPro" id="IPR027417">
    <property type="entry name" value="P-loop_NTPase"/>
</dbReference>
<dbReference type="PROSITE" id="PS01128">
    <property type="entry name" value="SHIKIMATE_KINASE"/>
    <property type="match status" value="1"/>
</dbReference>
<evidence type="ECO:0000256" key="3">
    <source>
        <dbReference type="ARBA" id="ARBA00012154"/>
    </source>
</evidence>
<dbReference type="AlphaFoldDB" id="A0A931I1K0"/>
<dbReference type="EMBL" id="JADZLT010000042">
    <property type="protein sequence ID" value="MBH0237276.1"/>
    <property type="molecule type" value="Genomic_DNA"/>
</dbReference>
<dbReference type="PANTHER" id="PTHR21087">
    <property type="entry name" value="SHIKIMATE KINASE"/>
    <property type="match status" value="1"/>
</dbReference>
<feature type="binding site" evidence="11">
    <location>
        <position position="169"/>
    </location>
    <ligand>
        <name>substrate</name>
    </ligand>
</feature>
<evidence type="ECO:0000256" key="2">
    <source>
        <dbReference type="ARBA" id="ARBA00006997"/>
    </source>
</evidence>
<keyword evidence="9 11" id="KW-0057">Aromatic amino acid biosynthesis</keyword>
<dbReference type="EC" id="2.7.1.71" evidence="3 11"/>
<sequence length="218" mass="23548">MIEARRETGEGEDEEVSAATPPPVAARVLDRLGPRSIVLIGMMGAGKTSVGRRLAARLGLDFVDADQAIEEAANQTVPEIFAQHGEAYFREGERRVIARLLRDGRRVIATGGGAFMNAETRAAIRAAGVSVWLKADAAVLFERVKRRPTRPLLQTADPLGTLKRLVEERYPVYADSDITILSRDVPHEAVVDDVVAALLPWLDAEAAGADRTSGIPES</sequence>
<evidence type="ECO:0000256" key="8">
    <source>
        <dbReference type="ARBA" id="ARBA00022840"/>
    </source>
</evidence>
<feature type="binding site" evidence="11">
    <location>
        <begin position="44"/>
        <end position="49"/>
    </location>
    <ligand>
        <name>ATP</name>
        <dbReference type="ChEBI" id="CHEBI:30616"/>
    </ligand>
</feature>
<dbReference type="InterPro" id="IPR000623">
    <property type="entry name" value="Shikimate_kinase/TSH1"/>
</dbReference>
<comment type="cofactor">
    <cofactor evidence="11">
        <name>Mg(2+)</name>
        <dbReference type="ChEBI" id="CHEBI:18420"/>
    </cofactor>
    <text evidence="11">Binds 1 Mg(2+) ion per subunit.</text>
</comment>
<dbReference type="PANTHER" id="PTHR21087:SF16">
    <property type="entry name" value="SHIKIMATE KINASE 1, CHLOROPLASTIC"/>
    <property type="match status" value="1"/>
</dbReference>
<dbReference type="GO" id="GO:0009073">
    <property type="term" value="P:aromatic amino acid family biosynthetic process"/>
    <property type="evidence" value="ECO:0007669"/>
    <property type="project" value="UniProtKB-KW"/>
</dbReference>
<dbReference type="InterPro" id="IPR023000">
    <property type="entry name" value="Shikimate_kinase_CS"/>
</dbReference>
<evidence type="ECO:0000256" key="6">
    <source>
        <dbReference type="ARBA" id="ARBA00022741"/>
    </source>
</evidence>
<dbReference type="RefSeq" id="WP_197310373.1">
    <property type="nucleotide sequence ID" value="NZ_JADZLT010000042.1"/>
</dbReference>
<feature type="binding site" evidence="11">
    <location>
        <position position="66"/>
    </location>
    <ligand>
        <name>substrate</name>
    </ligand>
</feature>
<dbReference type="Pfam" id="PF01202">
    <property type="entry name" value="SKI"/>
    <property type="match status" value="1"/>
</dbReference>
<dbReference type="CDD" id="cd00464">
    <property type="entry name" value="SK"/>
    <property type="match status" value="1"/>
</dbReference>
<feature type="binding site" evidence="11">
    <location>
        <position position="112"/>
    </location>
    <ligand>
        <name>substrate</name>
    </ligand>
</feature>
<comment type="similarity">
    <text evidence="2 11">Belongs to the shikimate kinase family.</text>
</comment>
<evidence type="ECO:0000256" key="9">
    <source>
        <dbReference type="ARBA" id="ARBA00023141"/>
    </source>
</evidence>
<feature type="region of interest" description="Disordered" evidence="12">
    <location>
        <begin position="1"/>
        <end position="22"/>
    </location>
</feature>
<gene>
    <name evidence="11" type="primary">aroK</name>
    <name evidence="13" type="ORF">I5731_05530</name>
</gene>
<dbReference type="NCBIfam" id="NF010552">
    <property type="entry name" value="PRK13946.1"/>
    <property type="match status" value="1"/>
</dbReference>
<evidence type="ECO:0000256" key="10">
    <source>
        <dbReference type="ARBA" id="ARBA00048567"/>
    </source>
</evidence>
<keyword evidence="14" id="KW-1185">Reference proteome</keyword>
<comment type="catalytic activity">
    <reaction evidence="10 11">
        <text>shikimate + ATP = 3-phosphoshikimate + ADP + H(+)</text>
        <dbReference type="Rhea" id="RHEA:13121"/>
        <dbReference type="ChEBI" id="CHEBI:15378"/>
        <dbReference type="ChEBI" id="CHEBI:30616"/>
        <dbReference type="ChEBI" id="CHEBI:36208"/>
        <dbReference type="ChEBI" id="CHEBI:145989"/>
        <dbReference type="ChEBI" id="CHEBI:456216"/>
        <dbReference type="EC" id="2.7.1.71"/>
    </reaction>
</comment>
<keyword evidence="4 11" id="KW-0028">Amino-acid biosynthesis</keyword>
<evidence type="ECO:0000313" key="13">
    <source>
        <dbReference type="EMBL" id="MBH0237276.1"/>
    </source>
</evidence>
<dbReference type="GO" id="GO:0005524">
    <property type="term" value="F:ATP binding"/>
    <property type="evidence" value="ECO:0007669"/>
    <property type="project" value="UniProtKB-UniRule"/>
</dbReference>
<comment type="caution">
    <text evidence="13">The sequence shown here is derived from an EMBL/GenBank/DDBJ whole genome shotgun (WGS) entry which is preliminary data.</text>
</comment>
<accession>A0A931I1K0</accession>
<dbReference type="Proteomes" id="UP000631694">
    <property type="component" value="Unassembled WGS sequence"/>
</dbReference>
<dbReference type="PRINTS" id="PR01100">
    <property type="entry name" value="SHIKIMTKNASE"/>
</dbReference>
<reference evidence="13" key="1">
    <citation type="submission" date="2020-12" db="EMBL/GenBank/DDBJ databases">
        <title>Methylobrevis albus sp. nov., isolated from fresh water lack sediment.</title>
        <authorList>
            <person name="Zou Q."/>
        </authorList>
    </citation>
    <scope>NUCLEOTIDE SEQUENCE</scope>
    <source>
        <strain evidence="13">L22</strain>
    </source>
</reference>